<dbReference type="GO" id="GO:0006508">
    <property type="term" value="P:proteolysis"/>
    <property type="evidence" value="ECO:0007669"/>
    <property type="project" value="InterPro"/>
</dbReference>
<dbReference type="PANTHER" id="PTHR12411">
    <property type="entry name" value="CYSTEINE PROTEASE FAMILY C1-RELATED"/>
    <property type="match status" value="1"/>
</dbReference>
<dbReference type="SMART" id="SM00645">
    <property type="entry name" value="Pept_C1"/>
    <property type="match status" value="1"/>
</dbReference>
<dbReference type="InterPro" id="IPR000668">
    <property type="entry name" value="Peptidase_C1A_C"/>
</dbReference>
<dbReference type="Pfam" id="PF00112">
    <property type="entry name" value="Peptidase_C1"/>
    <property type="match status" value="1"/>
</dbReference>
<evidence type="ECO:0000259" key="3">
    <source>
        <dbReference type="SMART" id="SM00645"/>
    </source>
</evidence>
<dbReference type="GO" id="GO:0008234">
    <property type="term" value="F:cysteine-type peptidase activity"/>
    <property type="evidence" value="ECO:0007669"/>
    <property type="project" value="InterPro"/>
</dbReference>
<gene>
    <name evidence="5" type="ORF">FOL47_000350</name>
</gene>
<feature type="domain" description="Peptidase C1A papain C-terminal" evidence="3">
    <location>
        <begin position="96"/>
        <end position="314"/>
    </location>
</feature>
<dbReference type="Pfam" id="PF08246">
    <property type="entry name" value="Inhibitor_I29"/>
    <property type="match status" value="1"/>
</dbReference>
<protein>
    <submittedName>
        <fullName evidence="5">Uncharacterized protein</fullName>
    </submittedName>
</protein>
<accession>A0A7J6MLX4</accession>
<dbReference type="EMBL" id="JAAPAO010000105">
    <property type="protein sequence ID" value="KAF4672599.1"/>
    <property type="molecule type" value="Genomic_DNA"/>
</dbReference>
<evidence type="ECO:0000256" key="2">
    <source>
        <dbReference type="ARBA" id="ARBA00023145"/>
    </source>
</evidence>
<sequence length="331" mass="36600">MKVRLVSLSYTAFGATPDAESSYMDFAMKYSKVHKSLKEYEAAEKAFAESMREVKQLRRRSDIKHEVGINEYSDMSEEAFNKAMILSDTVDAFEGSPPSVDWDEAGALSPVRNQATLLNNCGACYAIGSAVVMETRFKIRTGIPKVVPFSVQQIIDCSQSYKNDGCISGEPGFSYAYVRKEGIIRESFYPYKAKEGTCKDSIITNRDLQCLRTGDIDRTFIVDKLSERKMIKALASGPVTASVTGTAPALKKYKSGIIRAAACGDQRPDHTVVIVGYGTSSDGIPYWKIMNSWGKSWGMKGFALLERTGTSIPRGVGVELPKYNHGMFREI</sequence>
<comment type="similarity">
    <text evidence="1">Belongs to the peptidase C1 family.</text>
</comment>
<evidence type="ECO:0000313" key="5">
    <source>
        <dbReference type="EMBL" id="KAF4672599.1"/>
    </source>
</evidence>
<dbReference type="Proteomes" id="UP000591131">
    <property type="component" value="Unassembled WGS sequence"/>
</dbReference>
<evidence type="ECO:0000256" key="1">
    <source>
        <dbReference type="ARBA" id="ARBA00008455"/>
    </source>
</evidence>
<dbReference type="Gene3D" id="3.90.70.10">
    <property type="entry name" value="Cysteine proteinases"/>
    <property type="match status" value="1"/>
</dbReference>
<evidence type="ECO:0000259" key="4">
    <source>
        <dbReference type="SMART" id="SM00848"/>
    </source>
</evidence>
<dbReference type="InterPro" id="IPR038765">
    <property type="entry name" value="Papain-like_cys_pep_sf"/>
</dbReference>
<dbReference type="AlphaFoldDB" id="A0A7J6MLX4"/>
<name>A0A7J6MLX4_PERCH</name>
<comment type="caution">
    <text evidence="5">The sequence shown here is derived from an EMBL/GenBank/DDBJ whole genome shotgun (WGS) entry which is preliminary data.</text>
</comment>
<dbReference type="OrthoDB" id="190265at2759"/>
<proteinExistence type="inferred from homology"/>
<dbReference type="SMART" id="SM00848">
    <property type="entry name" value="Inhibitor_I29"/>
    <property type="match status" value="1"/>
</dbReference>
<dbReference type="CDD" id="cd02248">
    <property type="entry name" value="Peptidase_C1A"/>
    <property type="match status" value="1"/>
</dbReference>
<reference evidence="5 6" key="1">
    <citation type="submission" date="2020-04" db="EMBL/GenBank/DDBJ databases">
        <title>Perkinsus chesapeaki whole genome sequence.</title>
        <authorList>
            <person name="Bogema D.R."/>
        </authorList>
    </citation>
    <scope>NUCLEOTIDE SEQUENCE [LARGE SCALE GENOMIC DNA]</scope>
    <source>
        <strain evidence="5">ATCC PRA-425</strain>
    </source>
</reference>
<dbReference type="SUPFAM" id="SSF54001">
    <property type="entry name" value="Cysteine proteinases"/>
    <property type="match status" value="1"/>
</dbReference>
<dbReference type="InterPro" id="IPR013201">
    <property type="entry name" value="Prot_inhib_I29"/>
</dbReference>
<keyword evidence="2" id="KW-0865">Zymogen</keyword>
<keyword evidence="6" id="KW-1185">Reference proteome</keyword>
<dbReference type="InterPro" id="IPR039417">
    <property type="entry name" value="Peptidase_C1A_papain-like"/>
</dbReference>
<feature type="domain" description="Cathepsin propeptide inhibitor" evidence="4">
    <location>
        <begin position="23"/>
        <end position="80"/>
    </location>
</feature>
<dbReference type="InterPro" id="IPR013128">
    <property type="entry name" value="Peptidase_C1A"/>
</dbReference>
<evidence type="ECO:0000313" key="6">
    <source>
        <dbReference type="Proteomes" id="UP000591131"/>
    </source>
</evidence>
<organism evidence="5 6">
    <name type="scientific">Perkinsus chesapeaki</name>
    <name type="common">Clam parasite</name>
    <name type="synonym">Perkinsus andrewsi</name>
    <dbReference type="NCBI Taxonomy" id="330153"/>
    <lineage>
        <taxon>Eukaryota</taxon>
        <taxon>Sar</taxon>
        <taxon>Alveolata</taxon>
        <taxon>Perkinsozoa</taxon>
        <taxon>Perkinsea</taxon>
        <taxon>Perkinsida</taxon>
        <taxon>Perkinsidae</taxon>
        <taxon>Perkinsus</taxon>
    </lineage>
</organism>